<sequence length="101" mass="11536">MLSCNLMGIKFSMRIYPSMECKTHPTNHSKHNTRILIMQTWITNHTAPSTTSQLLSMPLSLHPPLTKNYCKDPLHYPLFHVILYSGVTSVTFQLVKFTCVA</sequence>
<accession>A0A8D9B4H0</accession>
<protein>
    <submittedName>
        <fullName evidence="1">Uncharacterized protein</fullName>
    </submittedName>
</protein>
<evidence type="ECO:0000313" key="1">
    <source>
        <dbReference type="EMBL" id="CAG6778418.1"/>
    </source>
</evidence>
<name>A0A8D9B4H0_9HEMI</name>
<dbReference type="AlphaFoldDB" id="A0A8D9B4H0"/>
<proteinExistence type="predicted"/>
<organism evidence="1">
    <name type="scientific">Cacopsylla melanoneura</name>
    <dbReference type="NCBI Taxonomy" id="428564"/>
    <lineage>
        <taxon>Eukaryota</taxon>
        <taxon>Metazoa</taxon>
        <taxon>Ecdysozoa</taxon>
        <taxon>Arthropoda</taxon>
        <taxon>Hexapoda</taxon>
        <taxon>Insecta</taxon>
        <taxon>Pterygota</taxon>
        <taxon>Neoptera</taxon>
        <taxon>Paraneoptera</taxon>
        <taxon>Hemiptera</taxon>
        <taxon>Sternorrhyncha</taxon>
        <taxon>Psylloidea</taxon>
        <taxon>Psyllidae</taxon>
        <taxon>Psyllinae</taxon>
        <taxon>Cacopsylla</taxon>
    </lineage>
</organism>
<dbReference type="EMBL" id="HBUF01609433">
    <property type="protein sequence ID" value="CAG6778418.1"/>
    <property type="molecule type" value="Transcribed_RNA"/>
</dbReference>
<reference evidence="1" key="1">
    <citation type="submission" date="2021-05" db="EMBL/GenBank/DDBJ databases">
        <authorList>
            <person name="Alioto T."/>
            <person name="Alioto T."/>
            <person name="Gomez Garrido J."/>
        </authorList>
    </citation>
    <scope>NUCLEOTIDE SEQUENCE</scope>
</reference>
<dbReference type="EMBL" id="HBUF01257455">
    <property type="protein sequence ID" value="CAG6681907.1"/>
    <property type="molecule type" value="Transcribed_RNA"/>
</dbReference>